<evidence type="ECO:0000313" key="1">
    <source>
        <dbReference type="EMBL" id="RZC75946.1"/>
    </source>
</evidence>
<accession>A0A4Y7KSW4</accession>
<dbReference type="EMBL" id="CM010723">
    <property type="protein sequence ID" value="RZC75946.1"/>
    <property type="molecule type" value="Genomic_DNA"/>
</dbReference>
<proteinExistence type="predicted"/>
<dbReference type="Gramene" id="RZC75946">
    <property type="protein sequence ID" value="RZC75946"/>
    <property type="gene ID" value="C5167_001790"/>
</dbReference>
<evidence type="ECO:0008006" key="3">
    <source>
        <dbReference type="Google" id="ProtNLM"/>
    </source>
</evidence>
<protein>
    <recommendedName>
        <fullName evidence="3">FBD domain-containing protein</fullName>
    </recommendedName>
</protein>
<reference evidence="1 2" key="1">
    <citation type="journal article" date="2018" name="Science">
        <title>The opium poppy genome and morphinan production.</title>
        <authorList>
            <person name="Guo L."/>
            <person name="Winzer T."/>
            <person name="Yang X."/>
            <person name="Li Y."/>
            <person name="Ning Z."/>
            <person name="He Z."/>
            <person name="Teodor R."/>
            <person name="Lu Y."/>
            <person name="Bowser T.A."/>
            <person name="Graham I.A."/>
            <person name="Ye K."/>
        </authorList>
    </citation>
    <scope>NUCLEOTIDE SEQUENCE [LARGE SCALE GENOMIC DNA]</scope>
    <source>
        <strain evidence="2">cv. HN1</strain>
        <tissue evidence="1">Leaves</tissue>
    </source>
</reference>
<dbReference type="AlphaFoldDB" id="A0A4Y7KSW4"/>
<evidence type="ECO:0000313" key="2">
    <source>
        <dbReference type="Proteomes" id="UP000316621"/>
    </source>
</evidence>
<organism evidence="1 2">
    <name type="scientific">Papaver somniferum</name>
    <name type="common">Opium poppy</name>
    <dbReference type="NCBI Taxonomy" id="3469"/>
    <lineage>
        <taxon>Eukaryota</taxon>
        <taxon>Viridiplantae</taxon>
        <taxon>Streptophyta</taxon>
        <taxon>Embryophyta</taxon>
        <taxon>Tracheophyta</taxon>
        <taxon>Spermatophyta</taxon>
        <taxon>Magnoliopsida</taxon>
        <taxon>Ranunculales</taxon>
        <taxon>Papaveraceae</taxon>
        <taxon>Papaveroideae</taxon>
        <taxon>Papaver</taxon>
    </lineage>
</organism>
<keyword evidence="2" id="KW-1185">Reference proteome</keyword>
<gene>
    <name evidence="1" type="ORF">C5167_001790</name>
</gene>
<dbReference type="Proteomes" id="UP000316621">
    <property type="component" value="Chromosome 9"/>
</dbReference>
<sequence length="125" mass="13764">MNPGKAVVDLSNARYVRTGLEAFKQFFGALAHVKCLTVKNPPLQVNNLLMNSPVYHNIERLRITRGVNSDVAVIAFLKAYIDIVDHGSEDNGWTSLDLVDTGCLFRRLKSVCLSHVLGAQGRLAV</sequence>
<name>A0A4Y7KSW4_PAPSO</name>